<comment type="similarity">
    <text evidence="10">Belongs to the DExH box helicase family.</text>
</comment>
<protein>
    <recommendedName>
        <fullName evidence="2">RNA helicase</fullName>
        <ecNumber evidence="2">3.6.4.13</ecNumber>
    </recommendedName>
</protein>
<dbReference type="GO" id="GO:0016787">
    <property type="term" value="F:hydrolase activity"/>
    <property type="evidence" value="ECO:0007669"/>
    <property type="project" value="UniProtKB-KW"/>
</dbReference>
<feature type="compositionally biased region" description="Polar residues" evidence="11">
    <location>
        <begin position="7"/>
        <end position="20"/>
    </location>
</feature>
<evidence type="ECO:0000256" key="3">
    <source>
        <dbReference type="ARBA" id="ARBA00022741"/>
    </source>
</evidence>
<keyword evidence="4" id="KW-0378">Hydrolase</keyword>
<dbReference type="GO" id="GO:0003723">
    <property type="term" value="F:RNA binding"/>
    <property type="evidence" value="ECO:0007669"/>
    <property type="project" value="UniProtKB-KW"/>
</dbReference>
<dbReference type="PROSITE" id="PS51192">
    <property type="entry name" value="HELICASE_ATP_BIND_1"/>
    <property type="match status" value="1"/>
</dbReference>
<dbReference type="Gene3D" id="1.20.120.1080">
    <property type="match status" value="1"/>
</dbReference>
<evidence type="ECO:0000256" key="7">
    <source>
        <dbReference type="ARBA" id="ARBA00022884"/>
    </source>
</evidence>
<evidence type="ECO:0000313" key="15">
    <source>
        <dbReference type="EMBL" id="CAD9236857.1"/>
    </source>
</evidence>
<comment type="similarity">
    <text evidence="1">Belongs to the DEAD box helicase family. DEAH subfamily.</text>
</comment>
<gene>
    <name evidence="14" type="ORF">CCAE0312_LOCUS8953</name>
    <name evidence="15" type="ORF">CCAE0312_LOCUS8954</name>
</gene>
<keyword evidence="3" id="KW-0547">Nucleotide-binding</keyword>
<dbReference type="SMART" id="SM00847">
    <property type="entry name" value="HA2"/>
    <property type="match status" value="1"/>
</dbReference>
<dbReference type="Pfam" id="PF21010">
    <property type="entry name" value="HA2_C"/>
    <property type="match status" value="1"/>
</dbReference>
<dbReference type="Pfam" id="PF07717">
    <property type="entry name" value="OB_NTP_bind"/>
    <property type="match status" value="1"/>
</dbReference>
<evidence type="ECO:0000313" key="14">
    <source>
        <dbReference type="EMBL" id="CAD9236856.1"/>
    </source>
</evidence>
<keyword evidence="7" id="KW-0694">RNA-binding</keyword>
<dbReference type="GO" id="GO:0005634">
    <property type="term" value="C:nucleus"/>
    <property type="evidence" value="ECO:0007669"/>
    <property type="project" value="TreeGrafter"/>
</dbReference>
<dbReference type="SMART" id="SM00487">
    <property type="entry name" value="DEXDc"/>
    <property type="match status" value="1"/>
</dbReference>
<feature type="compositionally biased region" description="Basic and acidic residues" evidence="11">
    <location>
        <begin position="276"/>
        <end position="294"/>
    </location>
</feature>
<keyword evidence="5" id="KW-0347">Helicase</keyword>
<dbReference type="FunFam" id="1.20.120.1080:FF:000002">
    <property type="entry name" value="Putative ATP-dependent RNA helicase DHX36"/>
    <property type="match status" value="1"/>
</dbReference>
<feature type="domain" description="Helicase C-terminal" evidence="13">
    <location>
        <begin position="333"/>
        <end position="507"/>
    </location>
</feature>
<dbReference type="EMBL" id="HBGH01016185">
    <property type="protein sequence ID" value="CAD9236856.1"/>
    <property type="molecule type" value="Transcribed_RNA"/>
</dbReference>
<feature type="compositionally biased region" description="Gly residues" evidence="11">
    <location>
        <begin position="897"/>
        <end position="910"/>
    </location>
</feature>
<dbReference type="InterPro" id="IPR011545">
    <property type="entry name" value="DEAD/DEAH_box_helicase_dom"/>
</dbReference>
<dbReference type="GO" id="GO:0005524">
    <property type="term" value="F:ATP binding"/>
    <property type="evidence" value="ECO:0007669"/>
    <property type="project" value="UniProtKB-KW"/>
</dbReference>
<keyword evidence="6" id="KW-0067">ATP-binding</keyword>
<feature type="compositionally biased region" description="Acidic residues" evidence="11">
    <location>
        <begin position="875"/>
        <end position="886"/>
    </location>
</feature>
<feature type="region of interest" description="Disordered" evidence="11">
    <location>
        <begin position="872"/>
        <end position="920"/>
    </location>
</feature>
<dbReference type="CDD" id="cd18791">
    <property type="entry name" value="SF2_C_RHA"/>
    <property type="match status" value="1"/>
</dbReference>
<dbReference type="Pfam" id="PF04408">
    <property type="entry name" value="WHD_HA2"/>
    <property type="match status" value="1"/>
</dbReference>
<dbReference type="InterPro" id="IPR014001">
    <property type="entry name" value="Helicase_ATP-bd"/>
</dbReference>
<evidence type="ECO:0000256" key="9">
    <source>
        <dbReference type="ARBA" id="ARBA00047984"/>
    </source>
</evidence>
<dbReference type="PROSITE" id="PS51194">
    <property type="entry name" value="HELICASE_CTER"/>
    <property type="match status" value="1"/>
</dbReference>
<dbReference type="FunFam" id="3.40.50.300:FF:000526">
    <property type="entry name" value="DExH-box ATP-dependent RNA helicase DExH3"/>
    <property type="match status" value="1"/>
</dbReference>
<dbReference type="EMBL" id="HBGH01016186">
    <property type="protein sequence ID" value="CAD9236857.1"/>
    <property type="molecule type" value="Transcribed_RNA"/>
</dbReference>
<dbReference type="InterPro" id="IPR001650">
    <property type="entry name" value="Helicase_C-like"/>
</dbReference>
<evidence type="ECO:0000259" key="12">
    <source>
        <dbReference type="PROSITE" id="PS51192"/>
    </source>
</evidence>
<evidence type="ECO:0000259" key="13">
    <source>
        <dbReference type="PROSITE" id="PS51194"/>
    </source>
</evidence>
<dbReference type="GO" id="GO:0003724">
    <property type="term" value="F:RNA helicase activity"/>
    <property type="evidence" value="ECO:0007669"/>
    <property type="project" value="UniProtKB-EC"/>
</dbReference>
<dbReference type="FunFam" id="3.40.50.300:FF:000325">
    <property type="entry name" value="ATP-dependent RNA helicase DHX29"/>
    <property type="match status" value="1"/>
</dbReference>
<keyword evidence="8" id="KW-0175">Coiled coil</keyword>
<evidence type="ECO:0000256" key="1">
    <source>
        <dbReference type="ARBA" id="ARBA00008792"/>
    </source>
</evidence>
<organism evidence="15">
    <name type="scientific">Compsopogon caeruleus</name>
    <dbReference type="NCBI Taxonomy" id="31354"/>
    <lineage>
        <taxon>Eukaryota</taxon>
        <taxon>Rhodophyta</taxon>
        <taxon>Compsopogonophyceae</taxon>
        <taxon>Compsopogonales</taxon>
        <taxon>Compsopogonaceae</taxon>
        <taxon>Compsopogon</taxon>
    </lineage>
</organism>
<dbReference type="PANTHER" id="PTHR18934:SF237">
    <property type="entry name" value="ATP-DEPENDENT DNA_RNA HELICASE DHX36"/>
    <property type="match status" value="1"/>
</dbReference>
<evidence type="ECO:0000256" key="2">
    <source>
        <dbReference type="ARBA" id="ARBA00012552"/>
    </source>
</evidence>
<evidence type="ECO:0000256" key="5">
    <source>
        <dbReference type="ARBA" id="ARBA00022806"/>
    </source>
</evidence>
<accession>A0A6T6CK03</accession>
<feature type="domain" description="Helicase ATP-binding" evidence="12">
    <location>
        <begin position="82"/>
        <end position="245"/>
    </location>
</feature>
<feature type="region of interest" description="Disordered" evidence="11">
    <location>
        <begin position="1"/>
        <end position="66"/>
    </location>
</feature>
<feature type="region of interest" description="Disordered" evidence="11">
    <location>
        <begin position="270"/>
        <end position="294"/>
    </location>
</feature>
<evidence type="ECO:0000256" key="11">
    <source>
        <dbReference type="SAM" id="MobiDB-lite"/>
    </source>
</evidence>
<evidence type="ECO:0000256" key="8">
    <source>
        <dbReference type="ARBA" id="ARBA00023054"/>
    </source>
</evidence>
<dbReference type="Gene3D" id="3.40.50.300">
    <property type="entry name" value="P-loop containing nucleotide triphosphate hydrolases"/>
    <property type="match status" value="2"/>
</dbReference>
<dbReference type="InterPro" id="IPR011709">
    <property type="entry name" value="DEAD-box_helicase_OB_fold"/>
</dbReference>
<evidence type="ECO:0000256" key="10">
    <source>
        <dbReference type="ARBA" id="ARBA00060772"/>
    </source>
</evidence>
<dbReference type="AlphaFoldDB" id="A0A6T6CK03"/>
<dbReference type="CDD" id="cd17917">
    <property type="entry name" value="DEXHc_RHA-like"/>
    <property type="match status" value="1"/>
</dbReference>
<dbReference type="Pfam" id="PF00271">
    <property type="entry name" value="Helicase_C"/>
    <property type="match status" value="1"/>
</dbReference>
<evidence type="ECO:0000256" key="6">
    <source>
        <dbReference type="ARBA" id="ARBA00022840"/>
    </source>
</evidence>
<dbReference type="EC" id="3.6.4.13" evidence="2"/>
<proteinExistence type="inferred from homology"/>
<dbReference type="InterPro" id="IPR048333">
    <property type="entry name" value="HA2_WH"/>
</dbReference>
<dbReference type="InterPro" id="IPR027417">
    <property type="entry name" value="P-loop_NTPase"/>
</dbReference>
<evidence type="ECO:0000256" key="4">
    <source>
        <dbReference type="ARBA" id="ARBA00022801"/>
    </source>
</evidence>
<dbReference type="Pfam" id="PF00270">
    <property type="entry name" value="DEAD"/>
    <property type="match status" value="1"/>
</dbReference>
<dbReference type="SMART" id="SM00490">
    <property type="entry name" value="HELICc"/>
    <property type="match status" value="1"/>
</dbReference>
<dbReference type="InterPro" id="IPR007502">
    <property type="entry name" value="Helicase-assoc_dom"/>
</dbReference>
<name>A0A6T6CK03_9RHOD</name>
<dbReference type="SUPFAM" id="SSF52540">
    <property type="entry name" value="P-loop containing nucleoside triphosphate hydrolases"/>
    <property type="match status" value="1"/>
</dbReference>
<dbReference type="PANTHER" id="PTHR18934">
    <property type="entry name" value="ATP-DEPENDENT RNA HELICASE"/>
    <property type="match status" value="1"/>
</dbReference>
<comment type="catalytic activity">
    <reaction evidence="9">
        <text>ATP + H2O = ADP + phosphate + H(+)</text>
        <dbReference type="Rhea" id="RHEA:13065"/>
        <dbReference type="ChEBI" id="CHEBI:15377"/>
        <dbReference type="ChEBI" id="CHEBI:15378"/>
        <dbReference type="ChEBI" id="CHEBI:30616"/>
        <dbReference type="ChEBI" id="CHEBI:43474"/>
        <dbReference type="ChEBI" id="CHEBI:456216"/>
        <dbReference type="EC" id="3.6.4.13"/>
    </reaction>
</comment>
<sequence>MADTQILPISSSPRIQTTRTEAPPPMADSQSDIAAVPRYVPPGRRRELVGTAPEATAQPPRSRPFQDQRMRLPAWSHQKEVLEAVRGSQVVVISGETGCGKTTQVPQFILDNTKERSFIICTQPRRISAVSVAERVAAERGSSIGAEVGYQIRLESQTSKETRLLFCTTGILLRRLQSDPSLNGVTHVIVDEIHERTLEADFLLIILRDLIRSTNKNVRVILMSATLNAGMFAQYFDDCPTVHIPGFTYPVTEYFLEDIIEMTGFQFRESQGGSFRPRDQRSREKAKQMRNRNPAEEIEHLERSLSVNGKRYSNSTLESLANAAFEDNISLDLIEEILIHIVEKNEDGAVLIFLPGWDDISKLCDKLKNNVRFRDASKYQILPLHSSLPTVNQRQIFERPPPGIRKIIVSTNIAETSITVDDVVFVIDSGKFKEKTYDAATNVSCLLPAFVSKASSRQRRGRAGRIQPGFCFHLFSSIDHANMEDYQLPEILRTPLESLCLQVKALKLGVVSKFLSKALEPPDPRATNNAMELLRVIGALYTDREELTPLGKHLSNFPLDPRLGKMLIYAVIFSCLDPVLTIAASLGFRNPFVMPLNRKEEADETKMRFATGLFSDHAAYLNAFCQWKNAGGSKGGSRFAWSNFLSHSSLEMIDEMKDQFLRLLEDAGFISGRVVGKYDKNSTCWPLIISILTAGLYPNIARIDFGRKRLKLLTKNDGTVKPHPGSVNKFNASFAHHWMVFYEKVKSSDLFILDSTAVPPLALCLFGGRIKVQGKMIVVDTGDDRLGLGGTIADLAESVPFLCFQTESSDTAFSVRHLREIVDTVVARHMQDPERAQQLTDVKRAIEVVIDSLVASASVRYHAAQIYDQTTGLGDELDDGDDDDDNEKPSRARGHGARGGGYARGRGGGFRDQSGWQGRR</sequence>
<reference evidence="15" key="1">
    <citation type="submission" date="2021-01" db="EMBL/GenBank/DDBJ databases">
        <authorList>
            <person name="Corre E."/>
            <person name="Pelletier E."/>
            <person name="Niang G."/>
            <person name="Scheremetjew M."/>
            <person name="Finn R."/>
            <person name="Kale V."/>
            <person name="Holt S."/>
            <person name="Cochrane G."/>
            <person name="Meng A."/>
            <person name="Brown T."/>
            <person name="Cohen L."/>
        </authorList>
    </citation>
    <scope>NUCLEOTIDE SEQUENCE</scope>
    <source>
        <strain evidence="15">SAG 36.94</strain>
    </source>
</reference>